<dbReference type="OrthoDB" id="9790889at2"/>
<evidence type="ECO:0000256" key="3">
    <source>
        <dbReference type="ARBA" id="ARBA00022723"/>
    </source>
</evidence>
<comment type="cofactor">
    <cofactor evidence="1">
        <name>Zn(2+)</name>
        <dbReference type="ChEBI" id="CHEBI:29105"/>
    </cofactor>
</comment>
<keyword evidence="8" id="KW-1185">Reference proteome</keyword>
<dbReference type="GO" id="GO:0008198">
    <property type="term" value="F:ferrous iron binding"/>
    <property type="evidence" value="ECO:0007669"/>
    <property type="project" value="InterPro"/>
</dbReference>
<keyword evidence="4" id="KW-0862">Zinc</keyword>
<reference evidence="7 8" key="1">
    <citation type="submission" date="2015-09" db="EMBL/GenBank/DDBJ databases">
        <title>Genome of Desulfovibrio dechloracetivorans BerOc1, a mercury methylating strain isolated from highly hydrocarbons and metals contaminated coastal sediments.</title>
        <authorList>
            <person name="Goni Urriza M."/>
            <person name="Gassie C."/>
            <person name="Bouchez O."/>
            <person name="Klopp C."/>
            <person name="Ranchou-Peyruse A."/>
            <person name="Remy G."/>
        </authorList>
    </citation>
    <scope>NUCLEOTIDE SEQUENCE [LARGE SCALE GENOMIC DNA]</scope>
    <source>
        <strain evidence="7 8">BerOc1</strain>
    </source>
</reference>
<evidence type="ECO:0000259" key="6">
    <source>
        <dbReference type="Pfam" id="PF02900"/>
    </source>
</evidence>
<organism evidence="7 8">
    <name type="scientific">Pseudodesulfovibrio hydrargyri</name>
    <dbReference type="NCBI Taxonomy" id="2125990"/>
    <lineage>
        <taxon>Bacteria</taxon>
        <taxon>Pseudomonadati</taxon>
        <taxon>Thermodesulfobacteriota</taxon>
        <taxon>Desulfovibrionia</taxon>
        <taxon>Desulfovibrionales</taxon>
        <taxon>Desulfovibrionaceae</taxon>
    </lineage>
</organism>
<comment type="caution">
    <text evidence="7">The sequence shown here is derived from an EMBL/GenBank/DDBJ whole genome shotgun (WGS) entry which is preliminary data.</text>
</comment>
<proteinExistence type="inferred from homology"/>
<dbReference type="PANTHER" id="PTHR30096">
    <property type="entry name" value="4,5-DOPA DIOXYGENASE EXTRADIOL-LIKE PROTEIN"/>
    <property type="match status" value="1"/>
</dbReference>
<evidence type="ECO:0000256" key="2">
    <source>
        <dbReference type="ARBA" id="ARBA00007581"/>
    </source>
</evidence>
<dbReference type="GO" id="GO:0016702">
    <property type="term" value="F:oxidoreductase activity, acting on single donors with incorporation of molecular oxygen, incorporation of two atoms of oxygen"/>
    <property type="evidence" value="ECO:0007669"/>
    <property type="project" value="UniProtKB-ARBA"/>
</dbReference>
<evidence type="ECO:0000256" key="4">
    <source>
        <dbReference type="ARBA" id="ARBA00022833"/>
    </source>
</evidence>
<dbReference type="PIRSF" id="PIRSF006157">
    <property type="entry name" value="Doxgns_DODA"/>
    <property type="match status" value="1"/>
</dbReference>
<dbReference type="RefSeq" id="WP_071546010.1">
    <property type="nucleotide sequence ID" value="NZ_LKAQ01000004.1"/>
</dbReference>
<evidence type="ECO:0000256" key="1">
    <source>
        <dbReference type="ARBA" id="ARBA00001947"/>
    </source>
</evidence>
<dbReference type="InterPro" id="IPR004183">
    <property type="entry name" value="Xdiol_dOase_suB"/>
</dbReference>
<dbReference type="CDD" id="cd07363">
    <property type="entry name" value="45_DOPA_Dioxygenase"/>
    <property type="match status" value="1"/>
</dbReference>
<name>A0A1J5NBI5_9BACT</name>
<keyword evidence="3" id="KW-0479">Metal-binding</keyword>
<dbReference type="InterPro" id="IPR014436">
    <property type="entry name" value="Extradiol_dOase_DODA"/>
</dbReference>
<dbReference type="AlphaFoldDB" id="A0A1J5NBI5"/>
<accession>A0A1J5NBI5</accession>
<protein>
    <submittedName>
        <fullName evidence="7">LigB family dioxygenase</fullName>
    </submittedName>
</protein>
<evidence type="ECO:0000256" key="5">
    <source>
        <dbReference type="ARBA" id="ARBA00023002"/>
    </source>
</evidence>
<dbReference type="Proteomes" id="UP000181901">
    <property type="component" value="Unassembled WGS sequence"/>
</dbReference>
<evidence type="ECO:0000313" key="7">
    <source>
        <dbReference type="EMBL" id="OIQ50583.1"/>
    </source>
</evidence>
<evidence type="ECO:0000313" key="8">
    <source>
        <dbReference type="Proteomes" id="UP000181901"/>
    </source>
</evidence>
<feature type="domain" description="Extradiol ring-cleavage dioxygenase class III enzyme subunit B" evidence="6">
    <location>
        <begin position="34"/>
        <end position="247"/>
    </location>
</feature>
<gene>
    <name evidence="7" type="ORF">BerOc1_02524</name>
</gene>
<keyword evidence="7" id="KW-0223">Dioxygenase</keyword>
<dbReference type="Gene3D" id="3.40.830.10">
    <property type="entry name" value="LigB-like"/>
    <property type="match status" value="1"/>
</dbReference>
<dbReference type="GO" id="GO:0008270">
    <property type="term" value="F:zinc ion binding"/>
    <property type="evidence" value="ECO:0007669"/>
    <property type="project" value="InterPro"/>
</dbReference>
<dbReference type="PANTHER" id="PTHR30096:SF0">
    <property type="entry name" value="4,5-DOPA DIOXYGENASE EXTRADIOL-LIKE PROTEIN"/>
    <property type="match status" value="1"/>
</dbReference>
<dbReference type="Pfam" id="PF02900">
    <property type="entry name" value="LigB"/>
    <property type="match status" value="1"/>
</dbReference>
<keyword evidence="5" id="KW-0560">Oxidoreductase</keyword>
<comment type="similarity">
    <text evidence="2">Belongs to the DODA-type extradiol aromatic ring-opening dioxygenase family.</text>
</comment>
<sequence length="266" mass="29526">MNKAAHTVLYISHGAGPLPVLGDEGHTEMVDNLKLLAREIPRPSAVLVVSAHWEESVPTVTTAARPDLYYDYYGFPPESYELRYPAPGDPDLARSVRDALEDKGFATRADGERGLDHGVFIPLTIMYPEADIPCVQLSLIKGLDPAAHLAMGEALAGLTRDNLLIVGSGFSFHNMRAFFAQDTDETRAWNEAFEQWLIETCSAPSLDGAERRQRLLGWESAPHARYCHPREEHLMPLHVCCGATDRACAAHYRLTIVGKRASAYRW</sequence>
<dbReference type="SUPFAM" id="SSF53213">
    <property type="entry name" value="LigB-like"/>
    <property type="match status" value="1"/>
</dbReference>
<dbReference type="EMBL" id="LKAQ01000004">
    <property type="protein sequence ID" value="OIQ50583.1"/>
    <property type="molecule type" value="Genomic_DNA"/>
</dbReference>